<keyword evidence="2" id="KW-0902">Two-component regulatory system</keyword>
<comment type="caution">
    <text evidence="9">The sequence shown here is derived from an EMBL/GenBank/DDBJ whole genome shotgun (WGS) entry which is preliminary data.</text>
</comment>
<evidence type="ECO:0000256" key="4">
    <source>
        <dbReference type="ARBA" id="ARBA00023125"/>
    </source>
</evidence>
<gene>
    <name evidence="9" type="ORF">E4680_06600</name>
</gene>
<keyword evidence="4" id="KW-0238">DNA-binding</keyword>
<dbReference type="InterPro" id="IPR016032">
    <property type="entry name" value="Sig_transdc_resp-reg_C-effctor"/>
</dbReference>
<keyword evidence="10" id="KW-1185">Reference proteome</keyword>
<dbReference type="AlphaFoldDB" id="A0A4Z0F973"/>
<dbReference type="InterPro" id="IPR011006">
    <property type="entry name" value="CheY-like_superfamily"/>
</dbReference>
<dbReference type="CDD" id="cd06170">
    <property type="entry name" value="LuxR_C_like"/>
    <property type="match status" value="1"/>
</dbReference>
<evidence type="ECO:0000313" key="10">
    <source>
        <dbReference type="Proteomes" id="UP000297890"/>
    </source>
</evidence>
<evidence type="ECO:0000259" key="8">
    <source>
        <dbReference type="PROSITE" id="PS50110"/>
    </source>
</evidence>
<dbReference type="GO" id="GO:0003677">
    <property type="term" value="F:DNA binding"/>
    <property type="evidence" value="ECO:0007669"/>
    <property type="project" value="UniProtKB-KW"/>
</dbReference>
<keyword evidence="1 6" id="KW-0597">Phosphoprotein</keyword>
<dbReference type="PANTHER" id="PTHR43214">
    <property type="entry name" value="TWO-COMPONENT RESPONSE REGULATOR"/>
    <property type="match status" value="1"/>
</dbReference>
<dbReference type="Gene3D" id="3.40.50.2300">
    <property type="match status" value="1"/>
</dbReference>
<feature type="domain" description="Response regulatory" evidence="8">
    <location>
        <begin position="3"/>
        <end position="119"/>
    </location>
</feature>
<dbReference type="InterPro" id="IPR039420">
    <property type="entry name" value="WalR-like"/>
</dbReference>
<evidence type="ECO:0000256" key="3">
    <source>
        <dbReference type="ARBA" id="ARBA00023015"/>
    </source>
</evidence>
<feature type="domain" description="HTH luxR-type" evidence="7">
    <location>
        <begin position="143"/>
        <end position="208"/>
    </location>
</feature>
<dbReference type="InterPro" id="IPR001789">
    <property type="entry name" value="Sig_transdc_resp-reg_receiver"/>
</dbReference>
<sequence>MIKVLVVDDHQLIRSGIRRLLEASGDIQVVGEAESGEQALARVGDLQPDVVLMDIHMPGIGGLEATRKLVHHHPDVKVISLSVQRQDPYPEQLLAAGASGYLTKDCGADEFIQAIYKVHGGERYLDAELAKGMALSRLPRGKAGGGIADLSQREMQVMLMVVQGHSIQDISDKLFISPKTVNTYRYRLFEKLAVNNDVELTRLAMRHGLIDLNTG</sequence>
<feature type="modified residue" description="4-aspartylphosphate" evidence="6">
    <location>
        <position position="54"/>
    </location>
</feature>
<dbReference type="Proteomes" id="UP000297890">
    <property type="component" value="Unassembled WGS sequence"/>
</dbReference>
<dbReference type="PROSITE" id="PS50043">
    <property type="entry name" value="HTH_LUXR_2"/>
    <property type="match status" value="1"/>
</dbReference>
<evidence type="ECO:0000256" key="1">
    <source>
        <dbReference type="ARBA" id="ARBA00022553"/>
    </source>
</evidence>
<dbReference type="OrthoDB" id="9796655at2"/>
<accession>A0A4Z0F973</accession>
<evidence type="ECO:0000313" key="9">
    <source>
        <dbReference type="EMBL" id="TFZ82934.1"/>
    </source>
</evidence>
<dbReference type="SUPFAM" id="SSF46894">
    <property type="entry name" value="C-terminal effector domain of the bipartite response regulators"/>
    <property type="match status" value="1"/>
</dbReference>
<keyword evidence="5" id="KW-0804">Transcription</keyword>
<proteinExistence type="predicted"/>
<dbReference type="Pfam" id="PF00196">
    <property type="entry name" value="GerE"/>
    <property type="match status" value="1"/>
</dbReference>
<dbReference type="InterPro" id="IPR058245">
    <property type="entry name" value="NreC/VraR/RcsB-like_REC"/>
</dbReference>
<dbReference type="CDD" id="cd17535">
    <property type="entry name" value="REC_NarL-like"/>
    <property type="match status" value="1"/>
</dbReference>
<dbReference type="PROSITE" id="PS50110">
    <property type="entry name" value="RESPONSE_REGULATORY"/>
    <property type="match status" value="1"/>
</dbReference>
<name>A0A4Z0F973_9GAMM</name>
<organism evidence="9 10">
    <name type="scientific">Candidatus Macondimonas diazotrophica</name>
    <dbReference type="NCBI Taxonomy" id="2305248"/>
    <lineage>
        <taxon>Bacteria</taxon>
        <taxon>Pseudomonadati</taxon>
        <taxon>Pseudomonadota</taxon>
        <taxon>Gammaproteobacteria</taxon>
        <taxon>Chromatiales</taxon>
        <taxon>Ectothiorhodospiraceae</taxon>
        <taxon>Candidatus Macondimonas</taxon>
    </lineage>
</organism>
<dbReference type="SMART" id="SM00421">
    <property type="entry name" value="HTH_LUXR"/>
    <property type="match status" value="1"/>
</dbReference>
<reference evidence="9 10" key="1">
    <citation type="journal article" date="2019" name="ISME J.">
        <title>Candidatus Macondimonas diazotrophica, a novel gammaproteobacterial genus dominating crude-oil-contaminated coastal sediments.</title>
        <authorList>
            <person name="Karthikeyan S."/>
            <person name="Konstantinidis K."/>
        </authorList>
    </citation>
    <scope>NUCLEOTIDE SEQUENCE [LARGE SCALE GENOMIC DNA]</scope>
    <source>
        <strain evidence="9 10">KTK01</strain>
    </source>
</reference>
<dbReference type="SMART" id="SM00448">
    <property type="entry name" value="REC"/>
    <property type="match status" value="1"/>
</dbReference>
<evidence type="ECO:0000256" key="2">
    <source>
        <dbReference type="ARBA" id="ARBA00023012"/>
    </source>
</evidence>
<evidence type="ECO:0000256" key="6">
    <source>
        <dbReference type="PROSITE-ProRule" id="PRU00169"/>
    </source>
</evidence>
<dbReference type="InterPro" id="IPR000792">
    <property type="entry name" value="Tscrpt_reg_LuxR_C"/>
</dbReference>
<dbReference type="GO" id="GO:0006355">
    <property type="term" value="P:regulation of DNA-templated transcription"/>
    <property type="evidence" value="ECO:0007669"/>
    <property type="project" value="InterPro"/>
</dbReference>
<dbReference type="PANTHER" id="PTHR43214:SF3">
    <property type="entry name" value="RESPONSE REGULATOR UVRY"/>
    <property type="match status" value="1"/>
</dbReference>
<dbReference type="GO" id="GO:0000160">
    <property type="term" value="P:phosphorelay signal transduction system"/>
    <property type="evidence" value="ECO:0007669"/>
    <property type="project" value="UniProtKB-KW"/>
</dbReference>
<dbReference type="RefSeq" id="WP_135281604.1">
    <property type="nucleotide sequence ID" value="NZ_SRIO01000006.1"/>
</dbReference>
<dbReference type="Pfam" id="PF00072">
    <property type="entry name" value="Response_reg"/>
    <property type="match status" value="1"/>
</dbReference>
<dbReference type="SUPFAM" id="SSF52172">
    <property type="entry name" value="CheY-like"/>
    <property type="match status" value="1"/>
</dbReference>
<protein>
    <submittedName>
        <fullName evidence="9">Response regulator</fullName>
    </submittedName>
</protein>
<evidence type="ECO:0000259" key="7">
    <source>
        <dbReference type="PROSITE" id="PS50043"/>
    </source>
</evidence>
<evidence type="ECO:0000256" key="5">
    <source>
        <dbReference type="ARBA" id="ARBA00023163"/>
    </source>
</evidence>
<dbReference type="EMBL" id="SRIO01000006">
    <property type="protein sequence ID" value="TFZ82934.1"/>
    <property type="molecule type" value="Genomic_DNA"/>
</dbReference>
<dbReference type="PRINTS" id="PR00038">
    <property type="entry name" value="HTHLUXR"/>
</dbReference>
<keyword evidence="3" id="KW-0805">Transcription regulation</keyword>